<evidence type="ECO:0000313" key="3">
    <source>
        <dbReference type="Proteomes" id="UP000240987"/>
    </source>
</evidence>
<dbReference type="InterPro" id="IPR025920">
    <property type="entry name" value="Lipase_bact_N"/>
</dbReference>
<evidence type="ECO:0000313" key="2">
    <source>
        <dbReference type="EMBL" id="PSU51032.1"/>
    </source>
</evidence>
<proteinExistence type="predicted"/>
<comment type="caution">
    <text evidence="2">The sequence shown here is derived from an EMBL/GenBank/DDBJ whole genome shotgun (WGS) entry which is preliminary data.</text>
</comment>
<dbReference type="InterPro" id="IPR029058">
    <property type="entry name" value="AB_hydrolase_fold"/>
</dbReference>
<dbReference type="Pfam" id="PF12262">
    <property type="entry name" value="Lipase_bact_N"/>
    <property type="match status" value="1"/>
</dbReference>
<keyword evidence="3" id="KW-1185">Reference proteome</keyword>
<dbReference type="SUPFAM" id="SSF53474">
    <property type="entry name" value="alpha/beta-Hydrolases"/>
    <property type="match status" value="1"/>
</dbReference>
<dbReference type="RefSeq" id="WP_107241422.1">
    <property type="nucleotide sequence ID" value="NZ_PYMJ01000002.1"/>
</dbReference>
<dbReference type="PROSITE" id="PS51257">
    <property type="entry name" value="PROKAR_LIPOPROTEIN"/>
    <property type="match status" value="1"/>
</dbReference>
<gene>
    <name evidence="2" type="ORF">C9J12_03455</name>
</gene>
<accession>A0A2T3JPQ2</accession>
<organism evidence="2 3">
    <name type="scientific">Photobacterium frigidiphilum</name>
    <dbReference type="NCBI Taxonomy" id="264736"/>
    <lineage>
        <taxon>Bacteria</taxon>
        <taxon>Pseudomonadati</taxon>
        <taxon>Pseudomonadota</taxon>
        <taxon>Gammaproteobacteria</taxon>
        <taxon>Vibrionales</taxon>
        <taxon>Vibrionaceae</taxon>
        <taxon>Photobacterium</taxon>
    </lineage>
</organism>
<evidence type="ECO:0000259" key="1">
    <source>
        <dbReference type="Pfam" id="PF12262"/>
    </source>
</evidence>
<name>A0A2T3JPQ2_9GAMM</name>
<sequence length="800" mass="85110">MNKNLLALLIASSLGLYGCGDETSLEGKATIDPDIEKSLKAETKINFDLLSTEKEVVTPSFLAVDSYDGTLATDGSNLLSNGQPDPAYSTNIADPKIALGKNDGWGTLEPITIEFKGKALTETPDPESFVIIESFNPTSQTDTTTPAALTYGTDYIVTTAGQSLIVSLLKPLKANSNYMFAVTDALLDESNNSVGTSNSYAVLKVSNPPPSEALIPAQKIIHATEKTIEATTGTLQKDIVYSTWFTTASAGDALYAAKAAIALSAGNVVATTTQTEQGNASAIWGTDIDTQGMFSFVKPELDASYTMPGVTKYTGTVKLPYFLASNEDLTALLSQPWQSATPSLAKILNVINRNDATSAILLAQLTSNNIGITPDQLTTLVNDPSDNATKLAVIQKLINKKLYLDEAKTQQLDAERLITKYSPAPQLRSVADVPYNLYMPDPSNCSDVNNIPVNIFGHGFTSDNNSADYYAGKTLDTNCQALIAIDLPLHGERWDPAFNEKITQEIAYMNLAVLPVARDNIRQSVADQMSLRASLGVMFGAKDKFTQAGIEPTYGELSKLSLINNGKPGVGYVGISLGGIVGIGYTATMNKPVLDDLATEAGLFSITRSHFDVPGGGIAYFLFNSEAFSGTIKAALKASDGYTAFKASTCSELDDASCDSVFFNTFAYAAQSVLDTTDPANLLGSIQTPVYLSMAQGDTVIPNGPFLAQEDVLKSAVAGTIPMIVNNSYEILSGPPTEGNNRSAALYKKEYSFHGALAKQPLGPLAPFASAIADMQANSISFLSNGSLPMAEQSFIYQIN</sequence>
<dbReference type="OrthoDB" id="5477453at2"/>
<feature type="domain" description="Bacterial virulence factor lipase N-terminal" evidence="1">
    <location>
        <begin position="28"/>
        <end position="284"/>
    </location>
</feature>
<dbReference type="EMBL" id="PYMJ01000002">
    <property type="protein sequence ID" value="PSU51032.1"/>
    <property type="molecule type" value="Genomic_DNA"/>
</dbReference>
<dbReference type="Proteomes" id="UP000240987">
    <property type="component" value="Unassembled WGS sequence"/>
</dbReference>
<protein>
    <submittedName>
        <fullName evidence="2">Lipase</fullName>
    </submittedName>
</protein>
<dbReference type="Gene3D" id="3.40.50.1820">
    <property type="entry name" value="alpha/beta hydrolase"/>
    <property type="match status" value="1"/>
</dbReference>
<reference evidence="2 3" key="1">
    <citation type="submission" date="2018-01" db="EMBL/GenBank/DDBJ databases">
        <title>Whole genome sequencing of Histamine producing bacteria.</title>
        <authorList>
            <person name="Butler K."/>
        </authorList>
    </citation>
    <scope>NUCLEOTIDE SEQUENCE [LARGE SCALE GENOMIC DNA]</scope>
    <source>
        <strain evidence="2 3">JCM 12947</strain>
    </source>
</reference>
<dbReference type="AlphaFoldDB" id="A0A2T3JPQ2"/>